<evidence type="ECO:0000313" key="2">
    <source>
        <dbReference type="EMBL" id="MBX49320.1"/>
    </source>
</evidence>
<feature type="transmembrane region" description="Helical" evidence="1">
    <location>
        <begin position="6"/>
        <end position="26"/>
    </location>
</feature>
<name>A0A2P2P3M2_RHIMU</name>
<proteinExistence type="predicted"/>
<reference evidence="2" key="1">
    <citation type="submission" date="2018-02" db="EMBL/GenBank/DDBJ databases">
        <title>Rhizophora mucronata_Transcriptome.</title>
        <authorList>
            <person name="Meera S.P."/>
            <person name="Sreeshan A."/>
            <person name="Augustine A."/>
        </authorList>
    </citation>
    <scope>NUCLEOTIDE SEQUENCE</scope>
    <source>
        <tissue evidence="2">Leaf</tissue>
    </source>
</reference>
<keyword evidence="1" id="KW-1133">Transmembrane helix</keyword>
<keyword evidence="1" id="KW-0812">Transmembrane</keyword>
<keyword evidence="1" id="KW-0472">Membrane</keyword>
<evidence type="ECO:0000256" key="1">
    <source>
        <dbReference type="SAM" id="Phobius"/>
    </source>
</evidence>
<protein>
    <submittedName>
        <fullName evidence="2">Uncharacterized protein</fullName>
    </submittedName>
</protein>
<accession>A0A2P2P3M2</accession>
<organism evidence="2">
    <name type="scientific">Rhizophora mucronata</name>
    <name type="common">Asiatic mangrove</name>
    <dbReference type="NCBI Taxonomy" id="61149"/>
    <lineage>
        <taxon>Eukaryota</taxon>
        <taxon>Viridiplantae</taxon>
        <taxon>Streptophyta</taxon>
        <taxon>Embryophyta</taxon>
        <taxon>Tracheophyta</taxon>
        <taxon>Spermatophyta</taxon>
        <taxon>Magnoliopsida</taxon>
        <taxon>eudicotyledons</taxon>
        <taxon>Gunneridae</taxon>
        <taxon>Pentapetalae</taxon>
        <taxon>rosids</taxon>
        <taxon>fabids</taxon>
        <taxon>Malpighiales</taxon>
        <taxon>Rhizophoraceae</taxon>
        <taxon>Rhizophora</taxon>
    </lineage>
</organism>
<sequence length="47" mass="5919">MQFYHLFSSLRSLVIMEVILFSIFYFRSILCLHIHRTFRYLTDWLFN</sequence>
<dbReference type="AlphaFoldDB" id="A0A2P2P3M2"/>
<dbReference type="EMBL" id="GGEC01068836">
    <property type="protein sequence ID" value="MBX49320.1"/>
    <property type="molecule type" value="Transcribed_RNA"/>
</dbReference>